<proteinExistence type="evidence at transcript level"/>
<evidence type="ECO:0000313" key="1">
    <source>
        <dbReference type="EMBL" id="BAE90425.1"/>
    </source>
</evidence>
<protein>
    <submittedName>
        <fullName evidence="1">Macaca fascicularis brain cDNA, clone: QflA-22232</fullName>
    </submittedName>
</protein>
<name>I7GDE6_MACFA</name>
<reference evidence="1" key="1">
    <citation type="journal article" date="2007" name="PLoS Biol.">
        <title>Rate of evolution in brain-expressed genes in humans and other primates.</title>
        <authorList>
            <person name="Wang H.-Y."/>
            <person name="Chien H.-C."/>
            <person name="Osada N."/>
            <person name="Hashimoto K."/>
            <person name="Sugano S."/>
            <person name="Gojobori T."/>
            <person name="Chou C.-K."/>
            <person name="Tsai S.-F."/>
            <person name="Wu C.-I."/>
            <person name="Shen C.-K.J."/>
        </authorList>
    </citation>
    <scope>NUCLEOTIDE SEQUENCE</scope>
</reference>
<dbReference type="EMBL" id="AB173363">
    <property type="protein sequence ID" value="BAE90425.1"/>
    <property type="molecule type" value="mRNA"/>
</dbReference>
<dbReference type="AlphaFoldDB" id="I7GDE6"/>
<accession>I7GDE6</accession>
<sequence>MKVTQLFKFRFYFLKSDSINMDKKQSNQFTNICIGIVCVRAYAKHDAALKGRQRQCKSEVPVP</sequence>
<organism evidence="1">
    <name type="scientific">Macaca fascicularis</name>
    <name type="common">Crab-eating macaque</name>
    <name type="synonym">Cynomolgus monkey</name>
    <dbReference type="NCBI Taxonomy" id="9541"/>
    <lineage>
        <taxon>Eukaryota</taxon>
        <taxon>Metazoa</taxon>
        <taxon>Chordata</taxon>
        <taxon>Craniata</taxon>
        <taxon>Vertebrata</taxon>
        <taxon>Euteleostomi</taxon>
        <taxon>Mammalia</taxon>
        <taxon>Eutheria</taxon>
        <taxon>Euarchontoglires</taxon>
        <taxon>Primates</taxon>
        <taxon>Haplorrhini</taxon>
        <taxon>Catarrhini</taxon>
        <taxon>Cercopithecidae</taxon>
        <taxon>Cercopithecinae</taxon>
        <taxon>Macaca</taxon>
    </lineage>
</organism>